<organism evidence="3 4">
    <name type="scientific">Nocardia terpenica</name>
    <dbReference type="NCBI Taxonomy" id="455432"/>
    <lineage>
        <taxon>Bacteria</taxon>
        <taxon>Bacillati</taxon>
        <taxon>Actinomycetota</taxon>
        <taxon>Actinomycetes</taxon>
        <taxon>Mycobacteriales</taxon>
        <taxon>Nocardiaceae</taxon>
        <taxon>Nocardia</taxon>
    </lineage>
</organism>
<evidence type="ECO:0000313" key="3">
    <source>
        <dbReference type="EMBL" id="KZM71113.1"/>
    </source>
</evidence>
<dbReference type="InterPro" id="IPR007694">
    <property type="entry name" value="DNA_helicase_DnaB-like_C"/>
</dbReference>
<dbReference type="Proteomes" id="UP000076512">
    <property type="component" value="Unassembled WGS sequence"/>
</dbReference>
<sequence>MEFPSAYERLVSALRGAGVVVDDKGDHGCAQTPGHSPGDRGTTFRRVADGVLLWVHNGDRDEVLSRIGLSMADLFDTDRTEYGYSDGRRVIRFYDKNTGKKRFAQGGNKTGTALFGVETIPDDVNVPVAVVEGEKDVRAFQAIGVAAVSPPQGANTDPARFDWTPLAGRPVLVVRDMDEPGLTHAQRVFALVRDICDAGIVEPAVGKDAADHIAAGLELGELRPMRLPMPDGVRSFSEVLGDWWQWLHTPASERRVFSTPWAALDDHLAGGLHPRRTYIFAGRPGAGKTVSALNIAQHVAERHAPTLVVSLEMPDLEMASRLVAAGSQAHYGQITRRQLDSNHARRVQDYMESDRPDSTNLWMLDKTSLTIEQIRAYAEQMQQAVGLGLLVIDHIGLIKQSRNGLSRREAIGHASWQCSVMAKDLDIVVLLACQLNRGTEQENRPPVASDLKESGDIEQNADVVCLLHHPKINGEPTGDVEIRLGKNRTGPHGAVVTLPWRGHMARIG</sequence>
<gene>
    <name evidence="3" type="ORF">AWN90_42130</name>
</gene>
<dbReference type="GO" id="GO:0006269">
    <property type="term" value="P:DNA replication, synthesis of primer"/>
    <property type="evidence" value="ECO:0007669"/>
    <property type="project" value="UniProtKB-KW"/>
</dbReference>
<keyword evidence="1" id="KW-0639">Primosome</keyword>
<dbReference type="Gene3D" id="3.40.1360.10">
    <property type="match status" value="1"/>
</dbReference>
<dbReference type="OrthoDB" id="9773982at2"/>
<dbReference type="GO" id="GO:0003678">
    <property type="term" value="F:DNA helicase activity"/>
    <property type="evidence" value="ECO:0007669"/>
    <property type="project" value="InterPro"/>
</dbReference>
<dbReference type="PANTHER" id="PTHR30153">
    <property type="entry name" value="REPLICATIVE DNA HELICASE DNAB"/>
    <property type="match status" value="1"/>
</dbReference>
<dbReference type="PANTHER" id="PTHR30153:SF2">
    <property type="entry name" value="REPLICATIVE DNA HELICASE"/>
    <property type="match status" value="1"/>
</dbReference>
<dbReference type="GO" id="GO:0005524">
    <property type="term" value="F:ATP binding"/>
    <property type="evidence" value="ECO:0007669"/>
    <property type="project" value="InterPro"/>
</dbReference>
<evidence type="ECO:0000313" key="4">
    <source>
        <dbReference type="Proteomes" id="UP000076512"/>
    </source>
</evidence>
<dbReference type="AlphaFoldDB" id="A0A164K7E4"/>
<proteinExistence type="predicted"/>
<dbReference type="EMBL" id="LWGR01000013">
    <property type="protein sequence ID" value="KZM71113.1"/>
    <property type="molecule type" value="Genomic_DNA"/>
</dbReference>
<evidence type="ECO:0000259" key="2">
    <source>
        <dbReference type="PROSITE" id="PS51199"/>
    </source>
</evidence>
<dbReference type="GO" id="GO:1990077">
    <property type="term" value="C:primosome complex"/>
    <property type="evidence" value="ECO:0007669"/>
    <property type="project" value="UniProtKB-KW"/>
</dbReference>
<keyword evidence="4" id="KW-1185">Reference proteome</keyword>
<dbReference type="STRING" id="455432.AWN90_42130"/>
<name>A0A164K7E4_9NOCA</name>
<dbReference type="InterPro" id="IPR003593">
    <property type="entry name" value="AAA+_ATPase"/>
</dbReference>
<dbReference type="Pfam" id="PF03796">
    <property type="entry name" value="DnaB_C"/>
    <property type="match status" value="1"/>
</dbReference>
<comment type="caution">
    <text evidence="3">The sequence shown here is derived from an EMBL/GenBank/DDBJ whole genome shotgun (WGS) entry which is preliminary data.</text>
</comment>
<accession>A0A164K7E4</accession>
<dbReference type="PROSITE" id="PS51199">
    <property type="entry name" value="SF4_HELICASE"/>
    <property type="match status" value="1"/>
</dbReference>
<protein>
    <recommendedName>
        <fullName evidence="2">SF4 helicase domain-containing protein</fullName>
    </recommendedName>
</protein>
<dbReference type="SMART" id="SM00382">
    <property type="entry name" value="AAA"/>
    <property type="match status" value="1"/>
</dbReference>
<dbReference type="InterPro" id="IPR034154">
    <property type="entry name" value="TOPRIM_DnaG/twinkle"/>
</dbReference>
<dbReference type="CDD" id="cd01029">
    <property type="entry name" value="TOPRIM_primases"/>
    <property type="match status" value="1"/>
</dbReference>
<evidence type="ECO:0000256" key="1">
    <source>
        <dbReference type="ARBA" id="ARBA00022515"/>
    </source>
</evidence>
<feature type="domain" description="SF4 helicase" evidence="2">
    <location>
        <begin position="250"/>
        <end position="508"/>
    </location>
</feature>
<dbReference type="SUPFAM" id="SSF52540">
    <property type="entry name" value="P-loop containing nucleoside triphosphate hydrolases"/>
    <property type="match status" value="1"/>
</dbReference>
<dbReference type="Gene3D" id="3.40.50.300">
    <property type="entry name" value="P-loop containing nucleotide triphosphate hydrolases"/>
    <property type="match status" value="1"/>
</dbReference>
<dbReference type="InterPro" id="IPR027417">
    <property type="entry name" value="P-loop_NTPase"/>
</dbReference>
<reference evidence="3 4" key="1">
    <citation type="submission" date="2016-04" db="EMBL/GenBank/DDBJ databases">
        <authorList>
            <person name="Evans L.H."/>
            <person name="Alamgir A."/>
            <person name="Owens N."/>
            <person name="Weber N.D."/>
            <person name="Virtaneva K."/>
            <person name="Barbian K."/>
            <person name="Babar A."/>
            <person name="Rosenke K."/>
        </authorList>
    </citation>
    <scope>NUCLEOTIDE SEQUENCE [LARGE SCALE GENOMIC DNA]</scope>
    <source>
        <strain evidence="3 4">IFM 0406</strain>
    </source>
</reference>
<dbReference type="GO" id="GO:0005829">
    <property type="term" value="C:cytosol"/>
    <property type="evidence" value="ECO:0007669"/>
    <property type="project" value="TreeGrafter"/>
</dbReference>